<accession>V6HJ24</accession>
<proteinExistence type="predicted"/>
<sequence length="40" mass="5103">MIRKKGRLRSKKRRFRHLRILKKRDLKRISRNIRTSIQMQ</sequence>
<gene>
    <name evidence="1" type="ORF">LEP1GSC047_2897</name>
</gene>
<dbReference type="Proteomes" id="UP000018719">
    <property type="component" value="Unassembled WGS sequence"/>
</dbReference>
<comment type="caution">
    <text evidence="1">The sequence shown here is derived from an EMBL/GenBank/DDBJ whole genome shotgun (WGS) entry which is preliminary data.</text>
</comment>
<evidence type="ECO:0000313" key="1">
    <source>
        <dbReference type="EMBL" id="EQA36805.1"/>
    </source>
</evidence>
<reference evidence="1 2" key="1">
    <citation type="submission" date="2013-05" db="EMBL/GenBank/DDBJ databases">
        <authorList>
            <person name="Harkins D.M."/>
            <person name="Durkin A.S."/>
            <person name="Brinkac L.M."/>
            <person name="Haft D.H."/>
            <person name="Selengut J.D."/>
            <person name="Sanka R."/>
            <person name="DePew J."/>
            <person name="Purushe J."/>
            <person name="Hartskeerl R.A."/>
            <person name="Ahmed A."/>
            <person name="van der Linden H."/>
            <person name="Goris M.G.A."/>
            <person name="Vinetz J.M."/>
            <person name="Sutton G.G."/>
            <person name="Nierman W.C."/>
            <person name="Fouts D.E."/>
        </authorList>
    </citation>
    <scope>NUCLEOTIDE SEQUENCE [LARGE SCALE GENOMIC DNA]</scope>
    <source>
        <strain evidence="1 2">10</strain>
    </source>
</reference>
<organism evidence="1 2">
    <name type="scientific">Leptospira inadai serovar Lyme str. 10</name>
    <dbReference type="NCBI Taxonomy" id="1049790"/>
    <lineage>
        <taxon>Bacteria</taxon>
        <taxon>Pseudomonadati</taxon>
        <taxon>Spirochaetota</taxon>
        <taxon>Spirochaetia</taxon>
        <taxon>Leptospirales</taxon>
        <taxon>Leptospiraceae</taxon>
        <taxon>Leptospira</taxon>
    </lineage>
</organism>
<dbReference type="STRING" id="1049790.LEP1GSC047_2897"/>
<name>V6HJ24_9LEPT</name>
<protein>
    <submittedName>
        <fullName evidence="1">Uncharacterized protein</fullName>
    </submittedName>
</protein>
<evidence type="ECO:0000313" key="2">
    <source>
        <dbReference type="Proteomes" id="UP000018719"/>
    </source>
</evidence>
<dbReference type="EMBL" id="AHMM02000017">
    <property type="protein sequence ID" value="EQA36805.1"/>
    <property type="molecule type" value="Genomic_DNA"/>
</dbReference>
<dbReference type="AlphaFoldDB" id="V6HJ24"/>